<dbReference type="CDD" id="cd04301">
    <property type="entry name" value="NAT_SF"/>
    <property type="match status" value="1"/>
</dbReference>
<keyword evidence="2" id="KW-0808">Transferase</keyword>
<protein>
    <submittedName>
        <fullName evidence="2">Acetyltransferase</fullName>
    </submittedName>
</protein>
<dbReference type="InterPro" id="IPR016181">
    <property type="entry name" value="Acyl_CoA_acyltransferase"/>
</dbReference>
<comment type="caution">
    <text evidence="2">The sequence shown here is derived from an EMBL/GenBank/DDBJ whole genome shotgun (WGS) entry which is preliminary data.</text>
</comment>
<organism evidence="2 3">
    <name type="scientific">Prevotella disiens DNF00882</name>
    <dbReference type="NCBI Taxonomy" id="1401075"/>
    <lineage>
        <taxon>Bacteria</taxon>
        <taxon>Pseudomonadati</taxon>
        <taxon>Bacteroidota</taxon>
        <taxon>Bacteroidia</taxon>
        <taxon>Bacteroidales</taxon>
        <taxon>Prevotellaceae</taxon>
        <taxon>Prevotella</taxon>
    </lineage>
</organism>
<dbReference type="Gene3D" id="3.40.630.30">
    <property type="match status" value="1"/>
</dbReference>
<dbReference type="PROSITE" id="PS51186">
    <property type="entry name" value="GNAT"/>
    <property type="match status" value="1"/>
</dbReference>
<dbReference type="Pfam" id="PF13302">
    <property type="entry name" value="Acetyltransf_3"/>
    <property type="match status" value="1"/>
</dbReference>
<proteinExistence type="predicted"/>
<dbReference type="EMBL" id="JRNR01000024">
    <property type="protein sequence ID" value="KGF49833.1"/>
    <property type="molecule type" value="Genomic_DNA"/>
</dbReference>
<gene>
    <name evidence="2" type="ORF">HMPREF0654_03470</name>
</gene>
<dbReference type="GO" id="GO:0016747">
    <property type="term" value="F:acyltransferase activity, transferring groups other than amino-acyl groups"/>
    <property type="evidence" value="ECO:0007669"/>
    <property type="project" value="InterPro"/>
</dbReference>
<dbReference type="AlphaFoldDB" id="A0A096ARZ1"/>
<sequence>MDKKEVRLRAMEPEDLDLLYKIENDEQLWNVSTTNVPYSRYVLRDYIANAKNDIFADGQVRLIIENQNNVSVGILDLVNFDSKHQRAELGIIILNEHRGKGYARSAVEKIIRHSREYLHLLQIYAYIDVHNTNSLKCLESIGFQKNAQLKDWFFENGQFHDAYVMQFFL</sequence>
<dbReference type="InterPro" id="IPR000182">
    <property type="entry name" value="GNAT_dom"/>
</dbReference>
<dbReference type="RefSeq" id="WP_004355426.1">
    <property type="nucleotide sequence ID" value="NZ_JRNR01000024.1"/>
</dbReference>
<dbReference type="Proteomes" id="UP000029538">
    <property type="component" value="Unassembled WGS sequence"/>
</dbReference>
<feature type="domain" description="N-acetyltransferase" evidence="1">
    <location>
        <begin position="6"/>
        <end position="169"/>
    </location>
</feature>
<evidence type="ECO:0000313" key="2">
    <source>
        <dbReference type="EMBL" id="KGF49833.1"/>
    </source>
</evidence>
<name>A0A096ARZ1_9BACT</name>
<dbReference type="PANTHER" id="PTHR43415">
    <property type="entry name" value="SPERMIDINE N(1)-ACETYLTRANSFERASE"/>
    <property type="match status" value="1"/>
</dbReference>
<dbReference type="SUPFAM" id="SSF55729">
    <property type="entry name" value="Acyl-CoA N-acyltransferases (Nat)"/>
    <property type="match status" value="1"/>
</dbReference>
<reference evidence="2 3" key="1">
    <citation type="submission" date="2014-07" db="EMBL/GenBank/DDBJ databases">
        <authorList>
            <person name="McCorrison J."/>
            <person name="Sanka R."/>
            <person name="Torralba M."/>
            <person name="Gillis M."/>
            <person name="Haft D.H."/>
            <person name="Methe B."/>
            <person name="Sutton G."/>
            <person name="Nelson K.E."/>
        </authorList>
    </citation>
    <scope>NUCLEOTIDE SEQUENCE [LARGE SCALE GENOMIC DNA]</scope>
    <source>
        <strain evidence="2 3">DNF00882</strain>
    </source>
</reference>
<accession>A0A096ARZ1</accession>
<evidence type="ECO:0000259" key="1">
    <source>
        <dbReference type="PROSITE" id="PS51186"/>
    </source>
</evidence>
<dbReference type="PANTHER" id="PTHR43415:SF3">
    <property type="entry name" value="GNAT-FAMILY ACETYLTRANSFERASE"/>
    <property type="match status" value="1"/>
</dbReference>
<evidence type="ECO:0000313" key="3">
    <source>
        <dbReference type="Proteomes" id="UP000029538"/>
    </source>
</evidence>